<name>A0ABS7EIJ0_9GAMM</name>
<keyword evidence="9 11" id="KW-0472">Membrane</keyword>
<keyword evidence="7 11" id="KW-1133">Transmembrane helix</keyword>
<proteinExistence type="inferred from homology"/>
<accession>A0ABS7EIJ0</accession>
<keyword evidence="4 11" id="KW-0997">Cell inner membrane</keyword>
<feature type="transmembrane region" description="Helical" evidence="11">
    <location>
        <begin position="72"/>
        <end position="98"/>
    </location>
</feature>
<dbReference type="InterPro" id="IPR059112">
    <property type="entry name" value="CysZ/EI24"/>
</dbReference>
<evidence type="ECO:0000256" key="11">
    <source>
        <dbReference type="HAMAP-Rule" id="MF_00468"/>
    </source>
</evidence>
<evidence type="ECO:0000256" key="9">
    <source>
        <dbReference type="ARBA" id="ARBA00023136"/>
    </source>
</evidence>
<evidence type="ECO:0000313" key="13">
    <source>
        <dbReference type="Proteomes" id="UP001166251"/>
    </source>
</evidence>
<evidence type="ECO:0000256" key="1">
    <source>
        <dbReference type="ARBA" id="ARBA00004141"/>
    </source>
</evidence>
<dbReference type="InterPro" id="IPR022985">
    <property type="entry name" value="Sulfate_CysZ"/>
</dbReference>
<keyword evidence="6 11" id="KW-0812">Transmembrane</keyword>
<feature type="transmembrane region" description="Helical" evidence="11">
    <location>
        <begin position="141"/>
        <end position="161"/>
    </location>
</feature>
<comment type="function">
    <text evidence="11">High affinity, high specificity proton-dependent sulfate transporter, which mediates sulfate uptake. Provides the sulfur source for the cysteine synthesis pathway.</text>
</comment>
<evidence type="ECO:0000256" key="8">
    <source>
        <dbReference type="ARBA" id="ARBA00023032"/>
    </source>
</evidence>
<evidence type="ECO:0000313" key="12">
    <source>
        <dbReference type="EMBL" id="MBW8192151.1"/>
    </source>
</evidence>
<dbReference type="PANTHER" id="PTHR37468:SF1">
    <property type="entry name" value="SULFATE TRANSPORTER CYSZ"/>
    <property type="match status" value="1"/>
</dbReference>
<evidence type="ECO:0000256" key="3">
    <source>
        <dbReference type="ARBA" id="ARBA00022475"/>
    </source>
</evidence>
<dbReference type="RefSeq" id="WP_220104777.1">
    <property type="nucleotide sequence ID" value="NZ_JAHZSS010000019.1"/>
</dbReference>
<keyword evidence="3 11" id="KW-1003">Cell membrane</keyword>
<keyword evidence="8 11" id="KW-0764">Sulfate transport</keyword>
<keyword evidence="10 11" id="KW-0198">Cysteine biosynthesis</keyword>
<comment type="caution">
    <text evidence="12">The sequence shown here is derived from an EMBL/GenBank/DDBJ whole genome shotgun (WGS) entry which is preliminary data.</text>
</comment>
<sequence>MQVIQGGSSGAAYFFKGFELIQTKGLRRFVAVPLIINLIIFSVLFGYLISSLTEWFVLLQNWLPSWLSWLEYLLWPLAIISMLITFSFLFATAANWLAAPFNGLLAEKVELYLTGKPINTGGFVDLIKDVPRLFAREFQKLGYFIPRALLCLILFFIPLVGQTLAPVIWFLFSAWMMAIQYSDYPFDNHKIPFARMKLRLKEKRSQSMSFGIMVMLFTMIPIVNLLVMPVAICGATSMWVQTHRQQLLNKP</sequence>
<evidence type="ECO:0000256" key="6">
    <source>
        <dbReference type="ARBA" id="ARBA00022692"/>
    </source>
</evidence>
<organism evidence="12 13">
    <name type="scientific">Neiella holothuriorum</name>
    <dbReference type="NCBI Taxonomy" id="2870530"/>
    <lineage>
        <taxon>Bacteria</taxon>
        <taxon>Pseudomonadati</taxon>
        <taxon>Pseudomonadota</taxon>
        <taxon>Gammaproteobacteria</taxon>
        <taxon>Alteromonadales</taxon>
        <taxon>Echinimonadaceae</taxon>
        <taxon>Neiella</taxon>
    </lineage>
</organism>
<gene>
    <name evidence="11 12" type="primary">cysZ</name>
    <name evidence="12" type="ORF">K0504_14035</name>
</gene>
<dbReference type="EMBL" id="JAHZSS010000019">
    <property type="protein sequence ID" value="MBW8192151.1"/>
    <property type="molecule type" value="Genomic_DNA"/>
</dbReference>
<comment type="subcellular location">
    <subcellularLocation>
        <location evidence="11">Cell inner membrane</location>
        <topology evidence="11">Multi-pass membrane protein</topology>
    </subcellularLocation>
    <subcellularLocation>
        <location evidence="1">Membrane</location>
        <topology evidence="1">Multi-pass membrane protein</topology>
    </subcellularLocation>
</comment>
<keyword evidence="2 11" id="KW-0813">Transport</keyword>
<keyword evidence="5 11" id="KW-0028">Amino-acid biosynthesis</keyword>
<dbReference type="PANTHER" id="PTHR37468">
    <property type="entry name" value="SULFATE TRANSPORTER CYSZ"/>
    <property type="match status" value="1"/>
</dbReference>
<evidence type="ECO:0000256" key="4">
    <source>
        <dbReference type="ARBA" id="ARBA00022519"/>
    </source>
</evidence>
<reference evidence="12" key="1">
    <citation type="submission" date="2021-07" db="EMBL/GenBank/DDBJ databases">
        <title>Neiella marina sp. nov., isolated from the intestinal content of sea cucumber Apostichopus japonicus.</title>
        <authorList>
            <person name="Bai X."/>
        </authorList>
    </citation>
    <scope>NUCLEOTIDE SEQUENCE</scope>
    <source>
        <strain evidence="12">126</strain>
    </source>
</reference>
<dbReference type="InterPro" id="IPR050480">
    <property type="entry name" value="CysZ-like"/>
</dbReference>
<evidence type="ECO:0000256" key="2">
    <source>
        <dbReference type="ARBA" id="ARBA00022448"/>
    </source>
</evidence>
<dbReference type="Pfam" id="PF07264">
    <property type="entry name" value="EI24"/>
    <property type="match status" value="1"/>
</dbReference>
<protein>
    <recommendedName>
        <fullName evidence="11">Sulfate transporter CysZ</fullName>
    </recommendedName>
</protein>
<comment type="similarity">
    <text evidence="11">Belongs to the CysZ family.</text>
</comment>
<evidence type="ECO:0000256" key="10">
    <source>
        <dbReference type="ARBA" id="ARBA00023192"/>
    </source>
</evidence>
<evidence type="ECO:0000256" key="5">
    <source>
        <dbReference type="ARBA" id="ARBA00022605"/>
    </source>
</evidence>
<keyword evidence="13" id="KW-1185">Reference proteome</keyword>
<feature type="transmembrane region" description="Helical" evidence="11">
    <location>
        <begin position="207"/>
        <end position="240"/>
    </location>
</feature>
<dbReference type="NCBIfam" id="NF003433">
    <property type="entry name" value="PRK04949.1"/>
    <property type="match status" value="1"/>
</dbReference>
<dbReference type="HAMAP" id="MF_00468">
    <property type="entry name" value="CysZ"/>
    <property type="match status" value="1"/>
</dbReference>
<feature type="transmembrane region" description="Helical" evidence="11">
    <location>
        <begin position="29"/>
        <end position="52"/>
    </location>
</feature>
<dbReference type="Proteomes" id="UP001166251">
    <property type="component" value="Unassembled WGS sequence"/>
</dbReference>
<evidence type="ECO:0000256" key="7">
    <source>
        <dbReference type="ARBA" id="ARBA00022989"/>
    </source>
</evidence>